<proteinExistence type="predicted"/>
<dbReference type="EMBL" id="CP003811">
    <property type="protein sequence ID" value="AIQ89637.1"/>
    <property type="molecule type" value="Genomic_DNA"/>
</dbReference>
<dbReference type="HOGENOM" id="CLU_3253962_0_0_5"/>
<organism evidence="1 2">
    <name type="scientific">Methylobacterium oryzae CBMB20</name>
    <dbReference type="NCBI Taxonomy" id="693986"/>
    <lineage>
        <taxon>Bacteria</taxon>
        <taxon>Pseudomonadati</taxon>
        <taxon>Pseudomonadota</taxon>
        <taxon>Alphaproteobacteria</taxon>
        <taxon>Hyphomicrobiales</taxon>
        <taxon>Methylobacteriaceae</taxon>
        <taxon>Methylobacterium</taxon>
    </lineage>
</organism>
<name>A0A089NQF7_9HYPH</name>
<accession>A0A089NQF7</accession>
<gene>
    <name evidence="1" type="ORF">MOC_1882</name>
</gene>
<protein>
    <submittedName>
        <fullName evidence="1">Protein of unassigned function</fullName>
    </submittedName>
</protein>
<dbReference type="AlphaFoldDB" id="A0A089NQF7"/>
<keyword evidence="2" id="KW-1185">Reference proteome</keyword>
<dbReference type="STRING" id="693986.MOC_1882"/>
<evidence type="ECO:0000313" key="1">
    <source>
        <dbReference type="EMBL" id="AIQ89637.1"/>
    </source>
</evidence>
<reference evidence="1 2" key="1">
    <citation type="journal article" date="2014" name="PLoS ONE">
        <title>Genome Information of Methylobacterium oryzae, a Plant-Probiotic Methylotroph in the Phyllosphere.</title>
        <authorList>
            <person name="Kwak M.J."/>
            <person name="Jeong H."/>
            <person name="Madhaiyan M."/>
            <person name="Lee Y."/>
            <person name="Sa T.M."/>
            <person name="Oh T.K."/>
            <person name="Kim J.F."/>
        </authorList>
    </citation>
    <scope>NUCLEOTIDE SEQUENCE [LARGE SCALE GENOMIC DNA]</scope>
    <source>
        <strain evidence="1 2">CBMB20</strain>
    </source>
</reference>
<dbReference type="Proteomes" id="UP000029492">
    <property type="component" value="Chromosome"/>
</dbReference>
<evidence type="ECO:0000313" key="2">
    <source>
        <dbReference type="Proteomes" id="UP000029492"/>
    </source>
</evidence>
<dbReference type="KEGG" id="mor:MOC_1882"/>
<sequence>MIAFILGVLQKAPCIRSGARDRRSLRRLDQPQVWNLRRAAIL</sequence>